<dbReference type="GO" id="GO:0140662">
    <property type="term" value="F:ATP-dependent protein folding chaperone"/>
    <property type="evidence" value="ECO:0007669"/>
    <property type="project" value="InterPro"/>
</dbReference>
<protein>
    <submittedName>
        <fullName evidence="3">Heat shock protein 75 kDa</fullName>
    </submittedName>
</protein>
<evidence type="ECO:0000313" key="3">
    <source>
        <dbReference type="EMBL" id="KAK2552048.1"/>
    </source>
</evidence>
<accession>A0AAD9UW11</accession>
<dbReference type="InterPro" id="IPR001404">
    <property type="entry name" value="Hsp90_fam"/>
</dbReference>
<dbReference type="GO" id="GO:0051082">
    <property type="term" value="F:unfolded protein binding"/>
    <property type="evidence" value="ECO:0007669"/>
    <property type="project" value="InterPro"/>
</dbReference>
<dbReference type="GO" id="GO:0005524">
    <property type="term" value="F:ATP binding"/>
    <property type="evidence" value="ECO:0007669"/>
    <property type="project" value="InterPro"/>
</dbReference>
<dbReference type="AlphaFoldDB" id="A0AAD9UW11"/>
<dbReference type="SUPFAM" id="SSF110942">
    <property type="entry name" value="HSP90 C-terminal domain"/>
    <property type="match status" value="1"/>
</dbReference>
<sequence length="160" mass="17778">MLYSYKGILIADSLKNDQAEDLANWMGVILGKEKVSKVMVSRHLPQTSHPAMVTLPDMAAAKQWLKVTRTGQFQDIASSKYQIFQPSLEINPRHELIKHLEGVRLVNAELAALVTHQLFDNAMMSAGLLHDPRTMLGRLNSLLEAALDSAKKEKGPKSSM</sequence>
<keyword evidence="3" id="KW-0346">Stress response</keyword>
<organism evidence="3 4">
    <name type="scientific">Acropora cervicornis</name>
    <name type="common">Staghorn coral</name>
    <dbReference type="NCBI Taxonomy" id="6130"/>
    <lineage>
        <taxon>Eukaryota</taxon>
        <taxon>Metazoa</taxon>
        <taxon>Cnidaria</taxon>
        <taxon>Anthozoa</taxon>
        <taxon>Hexacorallia</taxon>
        <taxon>Scleractinia</taxon>
        <taxon>Astrocoeniina</taxon>
        <taxon>Acroporidae</taxon>
        <taxon>Acropora</taxon>
    </lineage>
</organism>
<dbReference type="InterPro" id="IPR037196">
    <property type="entry name" value="HSP90_C"/>
</dbReference>
<comment type="caution">
    <text evidence="3">The sequence shown here is derived from an EMBL/GenBank/DDBJ whole genome shotgun (WGS) entry which is preliminary data.</text>
</comment>
<evidence type="ECO:0000256" key="2">
    <source>
        <dbReference type="ARBA" id="ARBA00023186"/>
    </source>
</evidence>
<comment type="similarity">
    <text evidence="1">Belongs to the heat shock protein 90 family.</text>
</comment>
<gene>
    <name evidence="3" type="ORF">P5673_027071</name>
</gene>
<keyword evidence="2" id="KW-0143">Chaperone</keyword>
<dbReference type="EMBL" id="JARQWQ010000091">
    <property type="protein sequence ID" value="KAK2552048.1"/>
    <property type="molecule type" value="Genomic_DNA"/>
</dbReference>
<reference evidence="3" key="2">
    <citation type="journal article" date="2023" name="Science">
        <title>Genomic signatures of disease resistance in endangered staghorn corals.</title>
        <authorList>
            <person name="Vollmer S.V."/>
            <person name="Selwyn J.D."/>
            <person name="Despard B.A."/>
            <person name="Roesel C.L."/>
        </authorList>
    </citation>
    <scope>NUCLEOTIDE SEQUENCE</scope>
    <source>
        <strain evidence="3">K2</strain>
    </source>
</reference>
<dbReference type="Gene3D" id="1.20.120.790">
    <property type="entry name" value="Heat shock protein 90, C-terminal domain"/>
    <property type="match status" value="1"/>
</dbReference>
<proteinExistence type="inferred from homology"/>
<dbReference type="Pfam" id="PF00183">
    <property type="entry name" value="HSP90"/>
    <property type="match status" value="1"/>
</dbReference>
<reference evidence="3" key="1">
    <citation type="journal article" date="2023" name="G3 (Bethesda)">
        <title>Whole genome assembly and annotation of the endangered Caribbean coral Acropora cervicornis.</title>
        <authorList>
            <person name="Selwyn J.D."/>
            <person name="Vollmer S.V."/>
        </authorList>
    </citation>
    <scope>NUCLEOTIDE SEQUENCE</scope>
    <source>
        <strain evidence="3">K2</strain>
    </source>
</reference>
<dbReference type="FunFam" id="1.20.120.790:FF:000004">
    <property type="entry name" value="Heat shock protein 75 kDa"/>
    <property type="match status" value="1"/>
</dbReference>
<keyword evidence="4" id="KW-1185">Reference proteome</keyword>
<evidence type="ECO:0000313" key="4">
    <source>
        <dbReference type="Proteomes" id="UP001249851"/>
    </source>
</evidence>
<evidence type="ECO:0000256" key="1">
    <source>
        <dbReference type="ARBA" id="ARBA00008239"/>
    </source>
</evidence>
<dbReference type="GO" id="GO:0016887">
    <property type="term" value="F:ATP hydrolysis activity"/>
    <property type="evidence" value="ECO:0007669"/>
    <property type="project" value="InterPro"/>
</dbReference>
<dbReference type="Proteomes" id="UP001249851">
    <property type="component" value="Unassembled WGS sequence"/>
</dbReference>
<name>A0AAD9UW11_ACRCE</name>
<dbReference type="PANTHER" id="PTHR11528">
    <property type="entry name" value="HEAT SHOCK PROTEIN 90 FAMILY MEMBER"/>
    <property type="match status" value="1"/>
</dbReference>